<keyword evidence="7 11" id="KW-0676">Redox-active center</keyword>
<evidence type="ECO:0000256" key="4">
    <source>
        <dbReference type="ARBA" id="ARBA00022857"/>
    </source>
</evidence>
<feature type="binding site" evidence="9">
    <location>
        <position position="291"/>
    </location>
    <ligand>
        <name>FAD</name>
        <dbReference type="ChEBI" id="CHEBI:57692"/>
    </ligand>
</feature>
<dbReference type="FunFam" id="3.30.390.30:FF:000001">
    <property type="entry name" value="Dihydrolipoyl dehydrogenase"/>
    <property type="match status" value="1"/>
</dbReference>
<dbReference type="GO" id="GO:0016668">
    <property type="term" value="F:oxidoreductase activity, acting on a sulfur group of donors, NAD(P) as acceptor"/>
    <property type="evidence" value="ECO:0007669"/>
    <property type="project" value="InterPro"/>
</dbReference>
<sequence>MEKYDLLVIGFGKAGKTLAGKFAKLGKKVALIEKDSSMYGGTCINIGCIPTKTLIQAAEENKTFQEAMQLKDAVTSRLNQKNKAVLEMSGATLYNGSAYFRSNHVVDVRNNGQVETIEAQTIIINTGATSNAFPIPGLLESNHVYDSTGIQRLDKQPARLGIIGGGNIGLEFASLYAKLGTKVTVFDTAPAILSRSDETVAKLAQEYMEEDGITFKLSSQILKVENKGEQVAINLEDGVYDCDAVLYALGRKPAVDQLGLENTDIALTERGAIKVNDYLQTTVPTVYAVGDVHGGLQFTYTSLDDSRIVYNHLTKGRNYSLKDRKNVPTSTFINPPLSEVGMTEKMAKEEGIAYKSNELLVSGMPRGHVDNKLRGIFKVIVSTENDQILGASLFSQESHELINMIKMAMDNKIPYTYFKENIFTHPTMAENLNDVFNF</sequence>
<dbReference type="InterPro" id="IPR036188">
    <property type="entry name" value="FAD/NAD-bd_sf"/>
</dbReference>
<dbReference type="NCBIfam" id="NF005572">
    <property type="entry name" value="PRK07251.1"/>
    <property type="match status" value="1"/>
</dbReference>
<evidence type="ECO:0000259" key="12">
    <source>
        <dbReference type="Pfam" id="PF02852"/>
    </source>
</evidence>
<evidence type="ECO:0000256" key="5">
    <source>
        <dbReference type="ARBA" id="ARBA00023002"/>
    </source>
</evidence>
<keyword evidence="6" id="KW-1015">Disulfide bond</keyword>
<dbReference type="PROSITE" id="PS00076">
    <property type="entry name" value="PYRIDINE_REDOX_1"/>
    <property type="match status" value="1"/>
</dbReference>
<evidence type="ECO:0000313" key="15">
    <source>
        <dbReference type="Proteomes" id="UP000269148"/>
    </source>
</evidence>
<keyword evidence="2 11" id="KW-0285">Flavoprotein</keyword>
<feature type="binding site" evidence="9">
    <location>
        <position position="52"/>
    </location>
    <ligand>
        <name>FAD</name>
        <dbReference type="ChEBI" id="CHEBI:57692"/>
    </ligand>
</feature>
<dbReference type="Pfam" id="PF07992">
    <property type="entry name" value="Pyr_redox_2"/>
    <property type="match status" value="1"/>
</dbReference>
<evidence type="ECO:0000256" key="1">
    <source>
        <dbReference type="ARBA" id="ARBA00007532"/>
    </source>
</evidence>
<dbReference type="GO" id="GO:0003955">
    <property type="term" value="F:NAD(P)H dehydrogenase (quinone) activity"/>
    <property type="evidence" value="ECO:0007669"/>
    <property type="project" value="TreeGrafter"/>
</dbReference>
<dbReference type="OrthoDB" id="9800167at2"/>
<keyword evidence="9" id="KW-0547">Nucleotide-binding</keyword>
<dbReference type="RefSeq" id="WP_003098904.1">
    <property type="nucleotide sequence ID" value="NZ_CP010783.1"/>
</dbReference>
<keyword evidence="3 9" id="KW-0274">FAD</keyword>
<accession>A0A3L8LS76</accession>
<dbReference type="InterPro" id="IPR001100">
    <property type="entry name" value="Pyr_nuc-diS_OxRdtase"/>
</dbReference>
<dbReference type="InterPro" id="IPR012999">
    <property type="entry name" value="Pyr_OxRdtase_I_AS"/>
</dbReference>
<dbReference type="Gene3D" id="3.30.390.30">
    <property type="match status" value="1"/>
</dbReference>
<feature type="binding site" evidence="9">
    <location>
        <position position="250"/>
    </location>
    <ligand>
        <name>NAD(+)</name>
        <dbReference type="ChEBI" id="CHEBI:57540"/>
    </ligand>
</feature>
<evidence type="ECO:0000259" key="13">
    <source>
        <dbReference type="Pfam" id="PF07992"/>
    </source>
</evidence>
<evidence type="ECO:0000256" key="3">
    <source>
        <dbReference type="ARBA" id="ARBA00022827"/>
    </source>
</evidence>
<name>A0A3L8LS76_STRIN</name>
<dbReference type="InterPro" id="IPR029752">
    <property type="entry name" value="D-isomer_DH_CS1"/>
</dbReference>
<dbReference type="EMBL" id="QLQD01000089">
    <property type="protein sequence ID" value="RLU54199.1"/>
    <property type="molecule type" value="Genomic_DNA"/>
</dbReference>
<comment type="cofactor">
    <cofactor evidence="9">
        <name>FAD</name>
        <dbReference type="ChEBI" id="CHEBI:57692"/>
    </cofactor>
    <text evidence="9">Binds 1 FAD per subunit.</text>
</comment>
<comment type="similarity">
    <text evidence="1 11">Belongs to the class-I pyridine nucleotide-disulfide oxidoreductase family.</text>
</comment>
<feature type="active site" description="Proton acceptor" evidence="8">
    <location>
        <position position="425"/>
    </location>
</feature>
<feature type="domain" description="FAD/NAD(P)-binding" evidence="13">
    <location>
        <begin position="4"/>
        <end position="302"/>
    </location>
</feature>
<keyword evidence="9" id="KW-0520">NAD</keyword>
<evidence type="ECO:0000313" key="14">
    <source>
        <dbReference type="EMBL" id="RLU54199.1"/>
    </source>
</evidence>
<dbReference type="PRINTS" id="PR00411">
    <property type="entry name" value="PNDRDTASEI"/>
</dbReference>
<dbReference type="Proteomes" id="UP000269148">
    <property type="component" value="Unassembled WGS sequence"/>
</dbReference>
<proteinExistence type="inferred from homology"/>
<evidence type="ECO:0000256" key="2">
    <source>
        <dbReference type="ARBA" id="ARBA00022630"/>
    </source>
</evidence>
<dbReference type="PROSITE" id="PS00065">
    <property type="entry name" value="D_2_HYDROXYACID_DH_1"/>
    <property type="match status" value="1"/>
</dbReference>
<dbReference type="InterPro" id="IPR016156">
    <property type="entry name" value="FAD/NAD-linked_Rdtase_dimer_sf"/>
</dbReference>
<feature type="disulfide bond" description="Redox-active" evidence="10">
    <location>
        <begin position="43"/>
        <end position="48"/>
    </location>
</feature>
<reference evidence="14 15" key="1">
    <citation type="submission" date="2018-06" db="EMBL/GenBank/DDBJ databases">
        <title>Mutators as drivers of adaptation in pathogenic bacteria and a risk factor for host jumps and vaccine escape.</title>
        <authorList>
            <person name="Barnes A.C."/>
            <person name="Silayeva O."/>
        </authorList>
    </citation>
    <scope>NUCLEOTIDE SEQUENCE [LARGE SCALE GENOMIC DNA]</scope>
    <source>
        <strain evidence="14 15">QMA0445</strain>
    </source>
</reference>
<dbReference type="PIRSF" id="PIRSF000350">
    <property type="entry name" value="Mercury_reductase_MerA"/>
    <property type="match status" value="1"/>
</dbReference>
<gene>
    <name evidence="14" type="ORF">DIY07_11020</name>
</gene>
<evidence type="ECO:0000256" key="9">
    <source>
        <dbReference type="PIRSR" id="PIRSR000350-3"/>
    </source>
</evidence>
<keyword evidence="4" id="KW-0521">NADP</keyword>
<dbReference type="SMR" id="A0A3L8LS76"/>
<dbReference type="GO" id="GO:0050660">
    <property type="term" value="F:flavin adenine dinucleotide binding"/>
    <property type="evidence" value="ECO:0007669"/>
    <property type="project" value="TreeGrafter"/>
</dbReference>
<evidence type="ECO:0000256" key="8">
    <source>
        <dbReference type="PIRSR" id="PIRSR000350-2"/>
    </source>
</evidence>
<evidence type="ECO:0000256" key="6">
    <source>
        <dbReference type="ARBA" id="ARBA00023157"/>
    </source>
</evidence>
<dbReference type="AlphaFoldDB" id="A0A3L8LS76"/>
<keyword evidence="5 11" id="KW-0560">Oxidoreductase</keyword>
<dbReference type="InterPro" id="IPR023753">
    <property type="entry name" value="FAD/NAD-binding_dom"/>
</dbReference>
<evidence type="ECO:0000256" key="11">
    <source>
        <dbReference type="RuleBase" id="RU003691"/>
    </source>
</evidence>
<comment type="caution">
    <text evidence="14">The sequence shown here is derived from an EMBL/GenBank/DDBJ whole genome shotgun (WGS) entry which is preliminary data.</text>
</comment>
<dbReference type="PANTHER" id="PTHR43014">
    <property type="entry name" value="MERCURIC REDUCTASE"/>
    <property type="match status" value="1"/>
</dbReference>
<dbReference type="PRINTS" id="PR00368">
    <property type="entry name" value="FADPNR"/>
</dbReference>
<dbReference type="GeneID" id="35764787"/>
<dbReference type="SUPFAM" id="SSF55424">
    <property type="entry name" value="FAD/NAD-linked reductases, dimerisation (C-terminal) domain"/>
    <property type="match status" value="1"/>
</dbReference>
<dbReference type="Gene3D" id="3.50.50.60">
    <property type="entry name" value="FAD/NAD(P)-binding domain"/>
    <property type="match status" value="2"/>
</dbReference>
<dbReference type="InterPro" id="IPR004099">
    <property type="entry name" value="Pyr_nucl-diS_OxRdtase_dimer"/>
</dbReference>
<feature type="binding site" evidence="9">
    <location>
        <begin position="164"/>
        <end position="171"/>
    </location>
    <ligand>
        <name>NAD(+)</name>
        <dbReference type="ChEBI" id="CHEBI:57540"/>
    </ligand>
</feature>
<dbReference type="SUPFAM" id="SSF51905">
    <property type="entry name" value="FAD/NAD(P)-binding domain"/>
    <property type="match status" value="1"/>
</dbReference>
<dbReference type="Pfam" id="PF02852">
    <property type="entry name" value="Pyr_redox_dim"/>
    <property type="match status" value="1"/>
</dbReference>
<dbReference type="PANTHER" id="PTHR43014:SF4">
    <property type="entry name" value="PYRIDINE NUCLEOTIDE-DISULFIDE OXIDOREDUCTASE RCLA-RELATED"/>
    <property type="match status" value="1"/>
</dbReference>
<feature type="domain" description="Pyridine nucleotide-disulphide oxidoreductase dimerisation" evidence="12">
    <location>
        <begin position="327"/>
        <end position="433"/>
    </location>
</feature>
<evidence type="ECO:0000256" key="7">
    <source>
        <dbReference type="ARBA" id="ARBA00023284"/>
    </source>
</evidence>
<organism evidence="14 15">
    <name type="scientific">Streptococcus iniae</name>
    <name type="common">Streptococcus shiloi</name>
    <dbReference type="NCBI Taxonomy" id="1346"/>
    <lineage>
        <taxon>Bacteria</taxon>
        <taxon>Bacillati</taxon>
        <taxon>Bacillota</taxon>
        <taxon>Bacilli</taxon>
        <taxon>Lactobacillales</taxon>
        <taxon>Streptococcaceae</taxon>
        <taxon>Streptococcus</taxon>
    </lineage>
</organism>
<protein>
    <submittedName>
        <fullName evidence="14">FAD-containing oxidoreductase</fullName>
    </submittedName>
</protein>
<evidence type="ECO:0000256" key="10">
    <source>
        <dbReference type="PIRSR" id="PIRSR000350-4"/>
    </source>
</evidence>
<dbReference type="KEGG" id="siz:SI82_01125"/>